<accession>A0A4U5NZG5</accession>
<comment type="caution">
    <text evidence="1">The sequence shown here is derived from an EMBL/GenBank/DDBJ whole genome shotgun (WGS) entry which is preliminary data.</text>
</comment>
<dbReference type="EMBL" id="AZBU02000003">
    <property type="protein sequence ID" value="TKR88860.1"/>
    <property type="molecule type" value="Genomic_DNA"/>
</dbReference>
<gene>
    <name evidence="1" type="ORF">L596_013036</name>
</gene>
<protein>
    <submittedName>
        <fullName evidence="1">Uncharacterized protein</fullName>
    </submittedName>
</protein>
<name>A0A4U5NZG5_STECR</name>
<proteinExistence type="predicted"/>
<reference evidence="1 2" key="1">
    <citation type="journal article" date="2015" name="Genome Biol.">
        <title>Comparative genomics of Steinernema reveals deeply conserved gene regulatory networks.</title>
        <authorList>
            <person name="Dillman A.R."/>
            <person name="Macchietto M."/>
            <person name="Porter C.F."/>
            <person name="Rogers A."/>
            <person name="Williams B."/>
            <person name="Antoshechkin I."/>
            <person name="Lee M.M."/>
            <person name="Goodwin Z."/>
            <person name="Lu X."/>
            <person name="Lewis E.E."/>
            <person name="Goodrich-Blair H."/>
            <person name="Stock S.P."/>
            <person name="Adams B.J."/>
            <person name="Sternberg P.W."/>
            <person name="Mortazavi A."/>
        </authorList>
    </citation>
    <scope>NUCLEOTIDE SEQUENCE [LARGE SCALE GENOMIC DNA]</scope>
    <source>
        <strain evidence="1 2">ALL</strain>
    </source>
</reference>
<evidence type="ECO:0000313" key="1">
    <source>
        <dbReference type="EMBL" id="TKR88860.1"/>
    </source>
</evidence>
<evidence type="ECO:0000313" key="2">
    <source>
        <dbReference type="Proteomes" id="UP000298663"/>
    </source>
</evidence>
<keyword evidence="2" id="KW-1185">Reference proteome</keyword>
<dbReference type="Proteomes" id="UP000298663">
    <property type="component" value="Unassembled WGS sequence"/>
</dbReference>
<dbReference type="AlphaFoldDB" id="A0A4U5NZG5"/>
<reference evidence="1 2" key="2">
    <citation type="journal article" date="2019" name="G3 (Bethesda)">
        <title>Hybrid Assembly of the Genome of the Entomopathogenic Nematode Steinernema carpocapsae Identifies the X-Chromosome.</title>
        <authorList>
            <person name="Serra L."/>
            <person name="Macchietto M."/>
            <person name="Macias-Munoz A."/>
            <person name="McGill C.J."/>
            <person name="Rodriguez I.M."/>
            <person name="Rodriguez B."/>
            <person name="Murad R."/>
            <person name="Mortazavi A."/>
        </authorList>
    </citation>
    <scope>NUCLEOTIDE SEQUENCE [LARGE SCALE GENOMIC DNA]</scope>
    <source>
        <strain evidence="1 2">ALL</strain>
    </source>
</reference>
<organism evidence="1 2">
    <name type="scientific">Steinernema carpocapsae</name>
    <name type="common">Entomopathogenic nematode</name>
    <dbReference type="NCBI Taxonomy" id="34508"/>
    <lineage>
        <taxon>Eukaryota</taxon>
        <taxon>Metazoa</taxon>
        <taxon>Ecdysozoa</taxon>
        <taxon>Nematoda</taxon>
        <taxon>Chromadorea</taxon>
        <taxon>Rhabditida</taxon>
        <taxon>Tylenchina</taxon>
        <taxon>Panagrolaimomorpha</taxon>
        <taxon>Strongyloidoidea</taxon>
        <taxon>Steinernematidae</taxon>
        <taxon>Steinernema</taxon>
    </lineage>
</organism>
<sequence>MTRHISATDFLLCSLLYEKPTTSVLGLLRRSRCREDGQGQRLFSVLDQKLLVATSCLVRLKLLCSRAEEYISNAALSSLSIHFG</sequence>